<comment type="caution">
    <text evidence="9">The sequence shown here is derived from an EMBL/GenBank/DDBJ whole genome shotgun (WGS) entry which is preliminary data.</text>
</comment>
<feature type="transmembrane region" description="Helical" evidence="7">
    <location>
        <begin position="235"/>
        <end position="262"/>
    </location>
</feature>
<reference evidence="9" key="2">
    <citation type="submission" date="2020-09" db="EMBL/GenBank/DDBJ databases">
        <authorList>
            <person name="Sun Q."/>
            <person name="Zhou Y."/>
        </authorList>
    </citation>
    <scope>NUCLEOTIDE SEQUENCE</scope>
    <source>
        <strain evidence="9">CGMCC 4.3508</strain>
    </source>
</reference>
<dbReference type="GO" id="GO:0005886">
    <property type="term" value="C:plasma membrane"/>
    <property type="evidence" value="ECO:0007669"/>
    <property type="project" value="UniProtKB-SubCell"/>
</dbReference>
<evidence type="ECO:0000256" key="6">
    <source>
        <dbReference type="ARBA" id="ARBA00023136"/>
    </source>
</evidence>
<reference evidence="9" key="1">
    <citation type="journal article" date="2014" name="Int. J. Syst. Evol. Microbiol.">
        <title>Complete genome sequence of Corynebacterium casei LMG S-19264T (=DSM 44701T), isolated from a smear-ripened cheese.</title>
        <authorList>
            <consortium name="US DOE Joint Genome Institute (JGI-PGF)"/>
            <person name="Walter F."/>
            <person name="Albersmeier A."/>
            <person name="Kalinowski J."/>
            <person name="Ruckert C."/>
        </authorList>
    </citation>
    <scope>NUCLEOTIDE SEQUENCE</scope>
    <source>
        <strain evidence="9">CGMCC 4.3508</strain>
    </source>
</reference>
<keyword evidence="6 7" id="KW-0472">Membrane</keyword>
<dbReference type="InterPro" id="IPR035906">
    <property type="entry name" value="MetI-like_sf"/>
</dbReference>
<dbReference type="Pfam" id="PF00528">
    <property type="entry name" value="BPD_transp_1"/>
    <property type="match status" value="1"/>
</dbReference>
<evidence type="ECO:0000256" key="5">
    <source>
        <dbReference type="ARBA" id="ARBA00022989"/>
    </source>
</evidence>
<sequence length="313" mass="32912">MVVELIAFTGVVARRVGLLITLLAVVFVVIDLLPGNAARAVLGRDASPDQVAAKEHELGLDRPLPVRFWDWFSGAATGDFGVTARGRSVNELLAAKFPQTLLLASIALLATIVIALLLGAWWAARPGSLVARIVQPGSAFVIAVPEFVVATLLVMVFSLWLDWLPAVTFTDRAGYPASAQMLILPALALAIPQAGWNLRVVRSALIDAAAAPHVDSAILNGLSERTVLIRHVLPFALPTIAMSLATSVGTLFGGALVVETIFNYPGMGAMVAGSVSDRDTALVAAVVALTGTTIMCILLLADAIRAWSNRGRP</sequence>
<feature type="transmembrane region" description="Helical" evidence="7">
    <location>
        <begin position="12"/>
        <end position="33"/>
    </location>
</feature>
<evidence type="ECO:0000256" key="4">
    <source>
        <dbReference type="ARBA" id="ARBA00022692"/>
    </source>
</evidence>
<dbReference type="InterPro" id="IPR045621">
    <property type="entry name" value="BPD_transp_1_N"/>
</dbReference>
<gene>
    <name evidence="9" type="ORF">GCM10011588_28100</name>
</gene>
<feature type="transmembrane region" description="Helical" evidence="7">
    <location>
        <begin position="101"/>
        <end position="124"/>
    </location>
</feature>
<keyword evidence="2 7" id="KW-0813">Transport</keyword>
<evidence type="ECO:0000256" key="1">
    <source>
        <dbReference type="ARBA" id="ARBA00004651"/>
    </source>
</evidence>
<keyword evidence="4 7" id="KW-0812">Transmembrane</keyword>
<dbReference type="PANTHER" id="PTHR43163:SF6">
    <property type="entry name" value="DIPEPTIDE TRANSPORT SYSTEM PERMEASE PROTEIN DPPB-RELATED"/>
    <property type="match status" value="1"/>
</dbReference>
<dbReference type="PROSITE" id="PS50928">
    <property type="entry name" value="ABC_TM1"/>
    <property type="match status" value="1"/>
</dbReference>
<evidence type="ECO:0000313" key="10">
    <source>
        <dbReference type="Proteomes" id="UP000638263"/>
    </source>
</evidence>
<evidence type="ECO:0000313" key="9">
    <source>
        <dbReference type="EMBL" id="GGL12097.1"/>
    </source>
</evidence>
<evidence type="ECO:0000256" key="2">
    <source>
        <dbReference type="ARBA" id="ARBA00022448"/>
    </source>
</evidence>
<keyword evidence="10" id="KW-1185">Reference proteome</keyword>
<dbReference type="AlphaFoldDB" id="A0A917VRQ2"/>
<organism evidence="9 10">
    <name type="scientific">Nocardia jinanensis</name>
    <dbReference type="NCBI Taxonomy" id="382504"/>
    <lineage>
        <taxon>Bacteria</taxon>
        <taxon>Bacillati</taxon>
        <taxon>Actinomycetota</taxon>
        <taxon>Actinomycetes</taxon>
        <taxon>Mycobacteriales</taxon>
        <taxon>Nocardiaceae</taxon>
        <taxon>Nocardia</taxon>
    </lineage>
</organism>
<keyword evidence="5 7" id="KW-1133">Transmembrane helix</keyword>
<dbReference type="GO" id="GO:0055085">
    <property type="term" value="P:transmembrane transport"/>
    <property type="evidence" value="ECO:0007669"/>
    <property type="project" value="InterPro"/>
</dbReference>
<protein>
    <submittedName>
        <fullName evidence="9">Metal transporter</fullName>
    </submittedName>
</protein>
<dbReference type="SUPFAM" id="SSF161098">
    <property type="entry name" value="MetI-like"/>
    <property type="match status" value="1"/>
</dbReference>
<name>A0A917VRQ2_9NOCA</name>
<dbReference type="EMBL" id="BMMH01000005">
    <property type="protein sequence ID" value="GGL12097.1"/>
    <property type="molecule type" value="Genomic_DNA"/>
</dbReference>
<dbReference type="RefSeq" id="WP_229718767.1">
    <property type="nucleotide sequence ID" value="NZ_BMMH01000005.1"/>
</dbReference>
<dbReference type="CDD" id="cd06261">
    <property type="entry name" value="TM_PBP2"/>
    <property type="match status" value="1"/>
</dbReference>
<comment type="similarity">
    <text evidence="7">Belongs to the binding-protein-dependent transport system permease family.</text>
</comment>
<dbReference type="Pfam" id="PF19300">
    <property type="entry name" value="BPD_transp_1_N"/>
    <property type="match status" value="1"/>
</dbReference>
<dbReference type="Gene3D" id="1.10.3720.10">
    <property type="entry name" value="MetI-like"/>
    <property type="match status" value="1"/>
</dbReference>
<dbReference type="InterPro" id="IPR000515">
    <property type="entry name" value="MetI-like"/>
</dbReference>
<dbReference type="Proteomes" id="UP000638263">
    <property type="component" value="Unassembled WGS sequence"/>
</dbReference>
<keyword evidence="3" id="KW-1003">Cell membrane</keyword>
<comment type="subcellular location">
    <subcellularLocation>
        <location evidence="1 7">Cell membrane</location>
        <topology evidence="1 7">Multi-pass membrane protein</topology>
    </subcellularLocation>
</comment>
<proteinExistence type="inferred from homology"/>
<evidence type="ECO:0000256" key="7">
    <source>
        <dbReference type="RuleBase" id="RU363032"/>
    </source>
</evidence>
<feature type="transmembrane region" description="Helical" evidence="7">
    <location>
        <begin position="136"/>
        <end position="161"/>
    </location>
</feature>
<evidence type="ECO:0000256" key="3">
    <source>
        <dbReference type="ARBA" id="ARBA00022475"/>
    </source>
</evidence>
<feature type="transmembrane region" description="Helical" evidence="7">
    <location>
        <begin position="173"/>
        <end position="192"/>
    </location>
</feature>
<feature type="domain" description="ABC transmembrane type-1" evidence="8">
    <location>
        <begin position="97"/>
        <end position="299"/>
    </location>
</feature>
<accession>A0A917VRQ2</accession>
<feature type="transmembrane region" description="Helical" evidence="7">
    <location>
        <begin position="282"/>
        <end position="304"/>
    </location>
</feature>
<dbReference type="PANTHER" id="PTHR43163">
    <property type="entry name" value="DIPEPTIDE TRANSPORT SYSTEM PERMEASE PROTEIN DPPB-RELATED"/>
    <property type="match status" value="1"/>
</dbReference>
<evidence type="ECO:0000259" key="8">
    <source>
        <dbReference type="PROSITE" id="PS50928"/>
    </source>
</evidence>